<dbReference type="InterPro" id="IPR044946">
    <property type="entry name" value="Restrct_endonuc_typeI_TRD_sf"/>
</dbReference>
<feature type="domain" description="Type I restriction modification DNA specificity" evidence="5">
    <location>
        <begin position="222"/>
        <end position="393"/>
    </location>
</feature>
<evidence type="ECO:0000259" key="5">
    <source>
        <dbReference type="Pfam" id="PF01420"/>
    </source>
</evidence>
<gene>
    <name evidence="6" type="primary">hsdS</name>
    <name evidence="6" type="ORF">CLPA_c28470</name>
    <name evidence="7" type="ORF">CP6013_00338</name>
</gene>
<dbReference type="Proteomes" id="UP000030905">
    <property type="component" value="Chromosome"/>
</dbReference>
<dbReference type="KEGG" id="cpat:CLPA_c28470"/>
<evidence type="ECO:0000313" key="9">
    <source>
        <dbReference type="Proteomes" id="UP000030905"/>
    </source>
</evidence>
<evidence type="ECO:0000256" key="4">
    <source>
        <dbReference type="SAM" id="Coils"/>
    </source>
</evidence>
<dbReference type="InterPro" id="IPR052021">
    <property type="entry name" value="Type-I_RS_S_subunit"/>
</dbReference>
<protein>
    <submittedName>
        <fullName evidence="6">Putative type I restriction enzyme specificity protein</fullName>
    </submittedName>
    <submittedName>
        <fullName evidence="7">Restriction modification system DNA specificity domain-containing protein</fullName>
    </submittedName>
</protein>
<evidence type="ECO:0000256" key="1">
    <source>
        <dbReference type="ARBA" id="ARBA00010923"/>
    </source>
</evidence>
<evidence type="ECO:0000256" key="2">
    <source>
        <dbReference type="ARBA" id="ARBA00022747"/>
    </source>
</evidence>
<sequence>MENVKLPEGWRLEKLKDLLEDKYAGEWGDEDTDNSGICVIRTTNFTNSGRLDFSNVVTRKIDKKIIEKKELKYGDIILEKSGGSENQPVGRVVYFDKYEDNHICNNFTHVLRIYDKKAVSKYVMYFLLDIYKKGITEYFQNKTTGIRNLQMKRYLELDIVLPPLETQKKIVDVLEKAEKTLEKRKEAIKLLDELVKSRFIEMFGDPATNSKGWIVEELSKCLINIENGKSFVCENYSRKGEYPAILKLSAVTYGIYNSSENKALTDENLFVESVEVKNGDLLFTRKNTPELVGMSAYVYETSPNLMMPDLIFRFNTNEKCNKVYLWKLINHDLFRENIKALSNGSAKSMSNISKQRLMSLNIPIPPLELQNQFADFVKQVDKLKFEMQKSLKELEDNFNSLMQKAFNGELYS</sequence>
<organism evidence="6 9">
    <name type="scientific">Clostridium pasteurianum DSM 525 = ATCC 6013</name>
    <dbReference type="NCBI Taxonomy" id="1262449"/>
    <lineage>
        <taxon>Bacteria</taxon>
        <taxon>Bacillati</taxon>
        <taxon>Bacillota</taxon>
        <taxon>Clostridia</taxon>
        <taxon>Eubacteriales</taxon>
        <taxon>Clostridiaceae</taxon>
        <taxon>Clostridium</taxon>
    </lineage>
</organism>
<feature type="coiled-coil region" evidence="4">
    <location>
        <begin position="164"/>
        <end position="194"/>
    </location>
</feature>
<dbReference type="GO" id="GO:0009307">
    <property type="term" value="P:DNA restriction-modification system"/>
    <property type="evidence" value="ECO:0007669"/>
    <property type="project" value="UniProtKB-KW"/>
</dbReference>
<feature type="coiled-coil region" evidence="4">
    <location>
        <begin position="377"/>
        <end position="404"/>
    </location>
</feature>
<dbReference type="Pfam" id="PF01420">
    <property type="entry name" value="Methylase_S"/>
    <property type="match status" value="2"/>
</dbReference>
<dbReference type="eggNOG" id="COG0732">
    <property type="taxonomic scope" value="Bacteria"/>
</dbReference>
<keyword evidence="2" id="KW-0680">Restriction system</keyword>
<evidence type="ECO:0000313" key="7">
    <source>
        <dbReference type="EMBL" id="KRU11091.1"/>
    </source>
</evidence>
<proteinExistence type="inferred from homology"/>
<evidence type="ECO:0000313" key="8">
    <source>
        <dbReference type="Proteomes" id="UP000028042"/>
    </source>
</evidence>
<reference evidence="6 9" key="1">
    <citation type="journal article" date="2015" name="Genome Announc.">
        <title>Complete Genome Sequence of the Nitrogen-Fixing and Solvent-Producing Clostridium pasteurianum DSM 525.</title>
        <authorList>
            <person name="Poehlein A."/>
            <person name="Grosse-Honebrink A."/>
            <person name="Zhang Y."/>
            <person name="Minton N.P."/>
            <person name="Daniel R."/>
        </authorList>
    </citation>
    <scope>NUCLEOTIDE SEQUENCE [LARGE SCALE GENOMIC DNA]</scope>
    <source>
        <strain evidence="6">DSM 525</strain>
        <strain evidence="9">DSM 525 / ATCC 6013</strain>
    </source>
</reference>
<dbReference type="AlphaFoldDB" id="A0A0H3J9R4"/>
<reference evidence="7" key="2">
    <citation type="submission" date="2015-10" db="EMBL/GenBank/DDBJ databases">
        <title>Improved Draft Genome Sequence of Clostridium pasteurianum Strain ATCC 6013 (DSM 525) Using a Hybrid Next-Generation Sequencing Approach.</title>
        <authorList>
            <person name="Pyne M.E."/>
            <person name="Utturkar S.M."/>
            <person name="Brown S.D."/>
            <person name="Moo-Young M."/>
            <person name="Chung D.A."/>
            <person name="Chou P.C."/>
        </authorList>
    </citation>
    <scope>NUCLEOTIDE SEQUENCE</scope>
    <source>
        <strain evidence="7">ATCC 6013</strain>
    </source>
</reference>
<name>A0A0H3J9R4_CLOPA</name>
<evidence type="ECO:0000313" key="6">
    <source>
        <dbReference type="EMBL" id="AJA52901.1"/>
    </source>
</evidence>
<feature type="domain" description="Type I restriction modification DNA specificity" evidence="5">
    <location>
        <begin position="7"/>
        <end position="186"/>
    </location>
</feature>
<keyword evidence="3" id="KW-0238">DNA-binding</keyword>
<dbReference type="InterPro" id="IPR000055">
    <property type="entry name" value="Restrct_endonuc_typeI_TRD"/>
</dbReference>
<dbReference type="Gene3D" id="3.90.220.20">
    <property type="entry name" value="DNA methylase specificity domains"/>
    <property type="match status" value="2"/>
</dbReference>
<dbReference type="PANTHER" id="PTHR30408">
    <property type="entry name" value="TYPE-1 RESTRICTION ENZYME ECOKI SPECIFICITY PROTEIN"/>
    <property type="match status" value="1"/>
</dbReference>
<dbReference type="GO" id="GO:0003677">
    <property type="term" value="F:DNA binding"/>
    <property type="evidence" value="ECO:0007669"/>
    <property type="project" value="UniProtKB-KW"/>
</dbReference>
<dbReference type="EMBL" id="JPGY02000001">
    <property type="protein sequence ID" value="KRU11091.1"/>
    <property type="molecule type" value="Genomic_DNA"/>
</dbReference>
<dbReference type="EMBL" id="CP009268">
    <property type="protein sequence ID" value="AJA52901.1"/>
    <property type="molecule type" value="Genomic_DNA"/>
</dbReference>
<comment type="similarity">
    <text evidence="1">Belongs to the type-I restriction system S methylase family.</text>
</comment>
<keyword evidence="9" id="KW-1185">Reference proteome</keyword>
<keyword evidence="4" id="KW-0175">Coiled coil</keyword>
<dbReference type="PANTHER" id="PTHR30408:SF12">
    <property type="entry name" value="TYPE I RESTRICTION ENZYME MJAVIII SPECIFICITY SUBUNIT"/>
    <property type="match status" value="1"/>
</dbReference>
<dbReference type="KEGG" id="cpae:CPAST_c28470"/>
<dbReference type="CDD" id="cd17261">
    <property type="entry name" value="RMtype1_S_EcoKI-TRD2-CR2_like"/>
    <property type="match status" value="1"/>
</dbReference>
<accession>A0A0H3J9R4</accession>
<dbReference type="RefSeq" id="WP_003443066.1">
    <property type="nucleotide sequence ID" value="NZ_ANZB01000003.1"/>
</dbReference>
<reference evidence="7 8" key="3">
    <citation type="journal article" name="Genome Announc.">
        <title>Improved Draft Genome Sequence of Clostridium pasteurianum Strain ATCC 6013 (DSM 525) Using a Hybrid Next-Generation Sequencing Approach.</title>
        <authorList>
            <person name="Pyne M.E."/>
            <person name="Utturkar S."/>
            <person name="Brown S.D."/>
            <person name="Moo-Young M."/>
            <person name="Chung D.A."/>
            <person name="Chou C.P."/>
        </authorList>
    </citation>
    <scope>NUCLEOTIDE SEQUENCE [LARGE SCALE GENOMIC DNA]</scope>
    <source>
        <strain evidence="7 8">ATCC 6013</strain>
    </source>
</reference>
<dbReference type="PATRIC" id="fig|1262449.3.peg.1293"/>
<evidence type="ECO:0000256" key="3">
    <source>
        <dbReference type="ARBA" id="ARBA00023125"/>
    </source>
</evidence>
<dbReference type="SUPFAM" id="SSF116734">
    <property type="entry name" value="DNA methylase specificity domain"/>
    <property type="match status" value="2"/>
</dbReference>
<dbReference type="Proteomes" id="UP000028042">
    <property type="component" value="Unassembled WGS sequence"/>
</dbReference>
<dbReference type="GeneID" id="93074969"/>